<keyword evidence="1" id="KW-0472">Membrane</keyword>
<name>A0ABR3AZ95_PHYBL</name>
<keyword evidence="3" id="KW-1185">Reference proteome</keyword>
<evidence type="ECO:0000313" key="2">
    <source>
        <dbReference type="EMBL" id="KAL0085172.1"/>
    </source>
</evidence>
<keyword evidence="1" id="KW-1133">Transmembrane helix</keyword>
<feature type="transmembrane region" description="Helical" evidence="1">
    <location>
        <begin position="47"/>
        <end position="68"/>
    </location>
</feature>
<dbReference type="EMBL" id="JBCLYO010000011">
    <property type="protein sequence ID" value="KAL0085172.1"/>
    <property type="molecule type" value="Genomic_DNA"/>
</dbReference>
<keyword evidence="1" id="KW-0812">Transmembrane</keyword>
<evidence type="ECO:0008006" key="4">
    <source>
        <dbReference type="Google" id="ProtNLM"/>
    </source>
</evidence>
<protein>
    <recommendedName>
        <fullName evidence="4">HIG1 domain-containing protein</fullName>
    </recommendedName>
</protein>
<organism evidence="2 3">
    <name type="scientific">Phycomyces blakesleeanus</name>
    <dbReference type="NCBI Taxonomy" id="4837"/>
    <lineage>
        <taxon>Eukaryota</taxon>
        <taxon>Fungi</taxon>
        <taxon>Fungi incertae sedis</taxon>
        <taxon>Mucoromycota</taxon>
        <taxon>Mucoromycotina</taxon>
        <taxon>Mucoromycetes</taxon>
        <taxon>Mucorales</taxon>
        <taxon>Phycomycetaceae</taxon>
        <taxon>Phycomyces</taxon>
    </lineage>
</organism>
<accession>A0ABR3AZ95</accession>
<feature type="transmembrane region" description="Helical" evidence="1">
    <location>
        <begin position="74"/>
        <end position="96"/>
    </location>
</feature>
<gene>
    <name evidence="2" type="ORF">J3Q64DRAFT_1835583</name>
</gene>
<evidence type="ECO:0000256" key="1">
    <source>
        <dbReference type="SAM" id="Phobius"/>
    </source>
</evidence>
<sequence>MDTNAALALHGQPAVPHVLDSRTMEDKKRAAVMTKDEARFATAKQKALLGTVGLCVGIAFGTANIYGQRTYMRLFSHCITGSAMSVAAWMSVRGLLVSRQSFPTMYKSGVPHNNRPLQHLRILNNTPGSISINRTPLPTFVHSRFA</sequence>
<reference evidence="2 3" key="1">
    <citation type="submission" date="2024-04" db="EMBL/GenBank/DDBJ databases">
        <title>Symmetric and asymmetric DNA N6-adenine methylation regulates different biological responses in Mucorales.</title>
        <authorList>
            <consortium name="Lawrence Berkeley National Laboratory"/>
            <person name="Lax C."/>
            <person name="Mondo S.J."/>
            <person name="Osorio-Concepcion M."/>
            <person name="Muszewska A."/>
            <person name="Corrochano-Luque M."/>
            <person name="Gutierrez G."/>
            <person name="Riley R."/>
            <person name="Lipzen A."/>
            <person name="Guo J."/>
            <person name="Hundley H."/>
            <person name="Amirebrahimi M."/>
            <person name="Ng V."/>
            <person name="Lorenzo-Gutierrez D."/>
            <person name="Binder U."/>
            <person name="Yang J."/>
            <person name="Song Y."/>
            <person name="Canovas D."/>
            <person name="Navarro E."/>
            <person name="Freitag M."/>
            <person name="Gabaldon T."/>
            <person name="Grigoriev I.V."/>
            <person name="Corrochano L.M."/>
            <person name="Nicolas F.E."/>
            <person name="Garre V."/>
        </authorList>
    </citation>
    <scope>NUCLEOTIDE SEQUENCE [LARGE SCALE GENOMIC DNA]</scope>
    <source>
        <strain evidence="2 3">L51</strain>
    </source>
</reference>
<proteinExistence type="predicted"/>
<comment type="caution">
    <text evidence="2">The sequence shown here is derived from an EMBL/GenBank/DDBJ whole genome shotgun (WGS) entry which is preliminary data.</text>
</comment>
<dbReference type="Proteomes" id="UP001448207">
    <property type="component" value="Unassembled WGS sequence"/>
</dbReference>
<evidence type="ECO:0000313" key="3">
    <source>
        <dbReference type="Proteomes" id="UP001448207"/>
    </source>
</evidence>